<dbReference type="EMBL" id="AP019309">
    <property type="protein sequence ID" value="BBH27725.1"/>
    <property type="molecule type" value="Genomic_DNA"/>
</dbReference>
<dbReference type="PROSITE" id="PS51353">
    <property type="entry name" value="ARSC"/>
    <property type="match status" value="1"/>
</dbReference>
<accession>A0A3G9JHA3</accession>
<organism evidence="2 3">
    <name type="scientific">Intestinibaculum porci</name>
    <dbReference type="NCBI Taxonomy" id="2487118"/>
    <lineage>
        <taxon>Bacteria</taxon>
        <taxon>Bacillati</taxon>
        <taxon>Bacillota</taxon>
        <taxon>Erysipelotrichia</taxon>
        <taxon>Erysipelotrichales</taxon>
        <taxon>Erysipelotrichaceae</taxon>
        <taxon>Intestinibaculum</taxon>
    </lineage>
</organism>
<dbReference type="RefSeq" id="WP_125120427.1">
    <property type="nucleotide sequence ID" value="NZ_AP019309.1"/>
</dbReference>
<dbReference type="AlphaFoldDB" id="A0A3G9JHA3"/>
<evidence type="ECO:0000313" key="2">
    <source>
        <dbReference type="EMBL" id="BBH27725.1"/>
    </source>
</evidence>
<dbReference type="Proteomes" id="UP000268059">
    <property type="component" value="Chromosome"/>
</dbReference>
<sequence>MLVMQYPKCTTCKKALKWLDNHGITYESRDIKENNPTAEELKDWYQRSGMPLTKFFNTRGTLYREMHLKTKLPTMSEEDMIQLLATDGMLVKRPLVILDDQVLIGFNEKTWSETLL</sequence>
<dbReference type="CDD" id="cd03036">
    <property type="entry name" value="ArsC_like"/>
    <property type="match status" value="1"/>
</dbReference>
<dbReference type="PROSITE" id="PS51354">
    <property type="entry name" value="GLUTAREDOXIN_2"/>
    <property type="match status" value="1"/>
</dbReference>
<dbReference type="InParanoid" id="A0A3G9JHA3"/>
<dbReference type="InterPro" id="IPR036249">
    <property type="entry name" value="Thioredoxin-like_sf"/>
</dbReference>
<dbReference type="OrthoDB" id="9794155at2"/>
<dbReference type="SUPFAM" id="SSF52833">
    <property type="entry name" value="Thioredoxin-like"/>
    <property type="match status" value="1"/>
</dbReference>
<dbReference type="NCBIfam" id="TIGR01617">
    <property type="entry name" value="arsC_related"/>
    <property type="match status" value="1"/>
</dbReference>
<evidence type="ECO:0000313" key="3">
    <source>
        <dbReference type="Proteomes" id="UP000268059"/>
    </source>
</evidence>
<name>A0A3G9JHA3_9FIRM</name>
<dbReference type="FunCoup" id="A0A3G9JHA3">
    <property type="interactions" value="101"/>
</dbReference>
<dbReference type="InterPro" id="IPR006660">
    <property type="entry name" value="Arsenate_reductase-like"/>
</dbReference>
<protein>
    <submittedName>
        <fullName evidence="2">Arsenate reductase</fullName>
    </submittedName>
</protein>
<dbReference type="PANTHER" id="PTHR30041">
    <property type="entry name" value="ARSENATE REDUCTASE"/>
    <property type="match status" value="1"/>
</dbReference>
<dbReference type="KEGG" id="ebm:SG0102_26590"/>
<dbReference type="InterPro" id="IPR006504">
    <property type="entry name" value="Tscrpt_reg_Spx/MgsR"/>
</dbReference>
<comment type="similarity">
    <text evidence="1">Belongs to the ArsC family.</text>
</comment>
<reference evidence="2 3" key="1">
    <citation type="submission" date="2018-11" db="EMBL/GenBank/DDBJ databases">
        <title>Novel Erysipelotrichaceae bacterium isolated from small intestine of a swine.</title>
        <authorList>
            <person name="Kim J.S."/>
            <person name="Choe H."/>
            <person name="Lee Y.R."/>
            <person name="Kim K.M."/>
            <person name="Park D.S."/>
        </authorList>
    </citation>
    <scope>NUCLEOTIDE SEQUENCE [LARGE SCALE GENOMIC DNA]</scope>
    <source>
        <strain evidence="2 3">SG0102</strain>
    </source>
</reference>
<dbReference type="Pfam" id="PF03960">
    <property type="entry name" value="ArsC"/>
    <property type="match status" value="1"/>
</dbReference>
<proteinExistence type="inferred from homology"/>
<gene>
    <name evidence="2" type="ORF">SG0102_26590</name>
</gene>
<dbReference type="Gene3D" id="3.40.30.10">
    <property type="entry name" value="Glutaredoxin"/>
    <property type="match status" value="1"/>
</dbReference>
<evidence type="ECO:0000256" key="1">
    <source>
        <dbReference type="PROSITE-ProRule" id="PRU01282"/>
    </source>
</evidence>
<dbReference type="PANTHER" id="PTHR30041:SF8">
    <property type="entry name" value="PROTEIN YFFB"/>
    <property type="match status" value="1"/>
</dbReference>
<keyword evidence="3" id="KW-1185">Reference proteome</keyword>